<dbReference type="OrthoDB" id="9898755at2"/>
<proteinExistence type="predicted"/>
<gene>
    <name evidence="1" type="ORF">E0H26_27930</name>
</gene>
<name>A0A4R0G2E6_9ACTN</name>
<comment type="caution">
    <text evidence="1">The sequence shown here is derived from an EMBL/GenBank/DDBJ whole genome shotgun (WGS) entry which is preliminary data.</text>
</comment>
<dbReference type="AlphaFoldDB" id="A0A4R0G2E6"/>
<organism evidence="1 2">
    <name type="scientific">Micromonospora zingiberis</name>
    <dbReference type="NCBI Taxonomy" id="2053011"/>
    <lineage>
        <taxon>Bacteria</taxon>
        <taxon>Bacillati</taxon>
        <taxon>Actinomycetota</taxon>
        <taxon>Actinomycetes</taxon>
        <taxon>Micromonosporales</taxon>
        <taxon>Micromonosporaceae</taxon>
        <taxon>Micromonospora</taxon>
    </lineage>
</organism>
<evidence type="ECO:0000313" key="1">
    <source>
        <dbReference type="EMBL" id="TCB89439.1"/>
    </source>
</evidence>
<dbReference type="EMBL" id="SJJR01000033">
    <property type="protein sequence ID" value="TCB89439.1"/>
    <property type="molecule type" value="Genomic_DNA"/>
</dbReference>
<sequence length="130" mass="14008">MDYITALQQAITRVEERGIVDDTEAQAGLRLACLAFDSPDVPSQQWALLGFELLTALAELYPEPAPIAVTVTTARSSIASTATQRTLIRLVSVLGDGYDQASQQPELSAQRRFAYAATAERLNAAVRGLV</sequence>
<evidence type="ECO:0000313" key="2">
    <source>
        <dbReference type="Proteomes" id="UP000292274"/>
    </source>
</evidence>
<reference evidence="1 2" key="1">
    <citation type="submission" date="2019-02" db="EMBL/GenBank/DDBJ databases">
        <title>Jishengella sp. nov., isolated from a root of Zingiber montanum.</title>
        <authorList>
            <person name="Kuncharoen N."/>
            <person name="Kudo T."/>
            <person name="Masahiro Y."/>
            <person name="Ohkuma M."/>
            <person name="Tanasupawat S."/>
        </authorList>
    </citation>
    <scope>NUCLEOTIDE SEQUENCE [LARGE SCALE GENOMIC DNA]</scope>
    <source>
        <strain evidence="1 2">PLAI 1-1</strain>
    </source>
</reference>
<protein>
    <submittedName>
        <fullName evidence="1">Uncharacterized protein</fullName>
    </submittedName>
</protein>
<accession>A0A4R0G2E6</accession>
<keyword evidence="2" id="KW-1185">Reference proteome</keyword>
<dbReference type="Proteomes" id="UP000292274">
    <property type="component" value="Unassembled WGS sequence"/>
</dbReference>